<dbReference type="KEGG" id="nall:PP769_07245"/>
<dbReference type="AlphaFoldDB" id="A0AA96GCH0"/>
<evidence type="ECO:0000313" key="2">
    <source>
        <dbReference type="Proteomes" id="UP001302719"/>
    </source>
</evidence>
<protein>
    <submittedName>
        <fullName evidence="1">Uncharacterized protein</fullName>
    </submittedName>
</protein>
<organism evidence="1 2">
    <name type="scientific">Candidatus Nitrospira allomarina</name>
    <dbReference type="NCBI Taxonomy" id="3020900"/>
    <lineage>
        <taxon>Bacteria</taxon>
        <taxon>Pseudomonadati</taxon>
        <taxon>Nitrospirota</taxon>
        <taxon>Nitrospiria</taxon>
        <taxon>Nitrospirales</taxon>
        <taxon>Nitrospiraceae</taxon>
        <taxon>Nitrospira</taxon>
    </lineage>
</organism>
<proteinExistence type="predicted"/>
<gene>
    <name evidence="1" type="ORF">PP769_07245</name>
</gene>
<dbReference type="RefSeq" id="WP_312646313.1">
    <property type="nucleotide sequence ID" value="NZ_CP116967.1"/>
</dbReference>
<keyword evidence="2" id="KW-1185">Reference proteome</keyword>
<dbReference type="EMBL" id="CP116967">
    <property type="protein sequence ID" value="WNM59544.1"/>
    <property type="molecule type" value="Genomic_DNA"/>
</dbReference>
<sequence>MKEEQILPPHPTWAWSRVPLYHGFGKWIGISLFSIFLSACAPDLYWAKPDAGEGEFEHDLRSCRQILINEVHSENSLNPFSKGITDDSLAQCMNSKGWFLAEKP</sequence>
<reference evidence="1 2" key="1">
    <citation type="submission" date="2023-01" db="EMBL/GenBank/DDBJ databases">
        <title>Cultivation and genomic characterization of new, ubiquitous marine nitrite-oxidizing bacteria from the Nitrospirales.</title>
        <authorList>
            <person name="Mueller A.J."/>
            <person name="Daebeler A."/>
            <person name="Herbold C.W."/>
            <person name="Kirkegaard R.H."/>
            <person name="Daims H."/>
        </authorList>
    </citation>
    <scope>NUCLEOTIDE SEQUENCE [LARGE SCALE GENOMIC DNA]</scope>
    <source>
        <strain evidence="1 2">VA</strain>
    </source>
</reference>
<accession>A0AA96GCH0</accession>
<dbReference type="Proteomes" id="UP001302719">
    <property type="component" value="Chromosome"/>
</dbReference>
<name>A0AA96GCH0_9BACT</name>
<evidence type="ECO:0000313" key="1">
    <source>
        <dbReference type="EMBL" id="WNM59544.1"/>
    </source>
</evidence>